<sequence>MVIAVGNTGLRPVALVYDQGTAFQSALKSLQEDTRREQIISGERIDDVIVINNHTLSVIHDPPHLIKGLRNNFLNKDIKYNDKISKWSDIAEVYKTDFKLAQMRLLHKLNDEHVILEKIKKMKVKNCTSV</sequence>
<dbReference type="AlphaFoldDB" id="A0AAV1LC01"/>
<evidence type="ECO:0000313" key="1">
    <source>
        <dbReference type="EMBL" id="CAK1591587.1"/>
    </source>
</evidence>
<dbReference type="EMBL" id="CAVLGL010000087">
    <property type="protein sequence ID" value="CAK1591587.1"/>
    <property type="molecule type" value="Genomic_DNA"/>
</dbReference>
<accession>A0AAV1LC01</accession>
<dbReference type="Proteomes" id="UP001314205">
    <property type="component" value="Unassembled WGS sequence"/>
</dbReference>
<reference evidence="1 2" key="1">
    <citation type="submission" date="2023-11" db="EMBL/GenBank/DDBJ databases">
        <authorList>
            <person name="Hedman E."/>
            <person name="Englund M."/>
            <person name="Stromberg M."/>
            <person name="Nyberg Akerstrom W."/>
            <person name="Nylinder S."/>
            <person name="Jareborg N."/>
            <person name="Kallberg Y."/>
            <person name="Kronander E."/>
        </authorList>
    </citation>
    <scope>NUCLEOTIDE SEQUENCE [LARGE SCALE GENOMIC DNA]</scope>
</reference>
<comment type="caution">
    <text evidence="1">The sequence shown here is derived from an EMBL/GenBank/DDBJ whole genome shotgun (WGS) entry which is preliminary data.</text>
</comment>
<keyword evidence="2" id="KW-1185">Reference proteome</keyword>
<name>A0AAV1LC01_9NEOP</name>
<evidence type="ECO:0008006" key="3">
    <source>
        <dbReference type="Google" id="ProtNLM"/>
    </source>
</evidence>
<organism evidence="1 2">
    <name type="scientific">Parnassius mnemosyne</name>
    <name type="common">clouded apollo</name>
    <dbReference type="NCBI Taxonomy" id="213953"/>
    <lineage>
        <taxon>Eukaryota</taxon>
        <taxon>Metazoa</taxon>
        <taxon>Ecdysozoa</taxon>
        <taxon>Arthropoda</taxon>
        <taxon>Hexapoda</taxon>
        <taxon>Insecta</taxon>
        <taxon>Pterygota</taxon>
        <taxon>Neoptera</taxon>
        <taxon>Endopterygota</taxon>
        <taxon>Lepidoptera</taxon>
        <taxon>Glossata</taxon>
        <taxon>Ditrysia</taxon>
        <taxon>Papilionoidea</taxon>
        <taxon>Papilionidae</taxon>
        <taxon>Parnassiinae</taxon>
        <taxon>Parnassini</taxon>
        <taxon>Parnassius</taxon>
        <taxon>Driopa</taxon>
    </lineage>
</organism>
<proteinExistence type="predicted"/>
<gene>
    <name evidence="1" type="ORF">PARMNEM_LOCUS11780</name>
</gene>
<protein>
    <recommendedName>
        <fullName evidence="3">Transposase</fullName>
    </recommendedName>
</protein>
<evidence type="ECO:0000313" key="2">
    <source>
        <dbReference type="Proteomes" id="UP001314205"/>
    </source>
</evidence>